<organism evidence="1 2">
    <name type="scientific">Cupriavidus gilardii</name>
    <dbReference type="NCBI Taxonomy" id="82541"/>
    <lineage>
        <taxon>Bacteria</taxon>
        <taxon>Pseudomonadati</taxon>
        <taxon>Pseudomonadota</taxon>
        <taxon>Betaproteobacteria</taxon>
        <taxon>Burkholderiales</taxon>
        <taxon>Burkholderiaceae</taxon>
        <taxon>Cupriavidus</taxon>
    </lineage>
</organism>
<keyword evidence="2" id="KW-1185">Reference proteome</keyword>
<name>A0ABY4VR61_9BURK</name>
<sequence>MTIDQRLKEWATPRQIEIIEALEQHGSERKAAAALGVARGTITAAISGLRKRAAQAGYSPAHDMTRTVPDGYRVRGVSTYYGKDGKPVGQWVKSAVDQERMREIMREAFDAMAESLPRVEPAPHEWGNISALCNLVVFTDYHMGMLAWHKEGGADWDIGIAERLLLASFLHMVEAAPSAGTCVLSIQGDFLHSDGLLPVTPTNKHVLDQDGRFSKIVAASIRVLRRLIDHALRKHAKVHLVIAEGNHDEASSVWLRQMFAALYEKEPRLSVNDSELPYYVYQHGDVMLAFHHGHKTTNEQMPLLFAAQFPKMWGATTKRYCHTGHRHHVDEKEYSGMIVTQHPTLAARDAYAARGGWISERAASTITYHEKYGQVARTIVTPEMFQHG</sequence>
<accession>A0ABY4VR61</accession>
<gene>
    <name evidence="1" type="ORF">NDR89_23175</name>
</gene>
<dbReference type="Proteomes" id="UP001056648">
    <property type="component" value="Chromosome 2"/>
</dbReference>
<reference evidence="1" key="1">
    <citation type="submission" date="2022-06" db="EMBL/GenBank/DDBJ databases">
        <title>Complete genome sequence and characterization of Cupriavidus gilardii QJ1 isolated from contaminating cells.</title>
        <authorList>
            <person name="Qi J."/>
        </authorList>
    </citation>
    <scope>NUCLEOTIDE SEQUENCE</scope>
    <source>
        <strain evidence="1">QJ1</strain>
    </source>
</reference>
<dbReference type="InterPro" id="IPR029052">
    <property type="entry name" value="Metallo-depent_PP-like"/>
</dbReference>
<dbReference type="RefSeq" id="WP_252252953.1">
    <property type="nucleotide sequence ID" value="NZ_CP098736.1"/>
</dbReference>
<proteinExistence type="predicted"/>
<protein>
    <submittedName>
        <fullName evidence="1">LysR family transcriptional regulator</fullName>
    </submittedName>
</protein>
<evidence type="ECO:0000313" key="1">
    <source>
        <dbReference type="EMBL" id="USE79496.1"/>
    </source>
</evidence>
<dbReference type="SUPFAM" id="SSF56300">
    <property type="entry name" value="Metallo-dependent phosphatases"/>
    <property type="match status" value="1"/>
</dbReference>
<evidence type="ECO:0000313" key="2">
    <source>
        <dbReference type="Proteomes" id="UP001056648"/>
    </source>
</evidence>
<dbReference type="EMBL" id="CP098736">
    <property type="protein sequence ID" value="USE79496.1"/>
    <property type="molecule type" value="Genomic_DNA"/>
</dbReference>